<dbReference type="PANTHER" id="PTHR42967:SF1">
    <property type="entry name" value="MBL FOLD METALLO-HYDROLASE"/>
    <property type="match status" value="1"/>
</dbReference>
<dbReference type="AlphaFoldDB" id="A0A2M7QC49"/>
<dbReference type="SUPFAM" id="SSF56281">
    <property type="entry name" value="Metallo-hydrolase/oxidoreductase"/>
    <property type="match status" value="1"/>
</dbReference>
<dbReference type="PANTHER" id="PTHR42967">
    <property type="entry name" value="METAL DEPENDENT HYDROLASE"/>
    <property type="match status" value="1"/>
</dbReference>
<evidence type="ECO:0008006" key="3">
    <source>
        <dbReference type="Google" id="ProtNLM"/>
    </source>
</evidence>
<evidence type="ECO:0000313" key="1">
    <source>
        <dbReference type="EMBL" id="PIY68806.1"/>
    </source>
</evidence>
<evidence type="ECO:0000313" key="2">
    <source>
        <dbReference type="Proteomes" id="UP000230108"/>
    </source>
</evidence>
<gene>
    <name evidence="1" type="ORF">COY90_03960</name>
</gene>
<proteinExistence type="predicted"/>
<sequence>MEIKYLGHSSFFIKTKDAKIVMDPFDPKIVGLKFPKIEADIVTVSHHHKDHDQTGSITGTPLILDWPGQFEKKGVRVWGFGTYHDKTKGSERGANTMFKFESEGVSVLHCGDLGQMLDDAFLEEVGDVDVLLVPVGGFYTIDATEAIELIKKVEPSIVVPMHYNKGDWDVSNKELAPLSDFLKKIGSEGSVPVDKLVIKREDLEEEMKIVVMKVS</sequence>
<dbReference type="Gene3D" id="3.60.15.10">
    <property type="entry name" value="Ribonuclease Z/Hydroxyacylglutathione hydrolase-like"/>
    <property type="match status" value="1"/>
</dbReference>
<dbReference type="EMBL" id="PFLF01000085">
    <property type="protein sequence ID" value="PIY68806.1"/>
    <property type="molecule type" value="Genomic_DNA"/>
</dbReference>
<organism evidence="1 2">
    <name type="scientific">Candidatus Roizmanbacteria bacterium CG_4_10_14_0_8_um_filter_39_9</name>
    <dbReference type="NCBI Taxonomy" id="1974829"/>
    <lineage>
        <taxon>Bacteria</taxon>
        <taxon>Candidatus Roizmaniibacteriota</taxon>
    </lineage>
</organism>
<dbReference type="Proteomes" id="UP000230108">
    <property type="component" value="Unassembled WGS sequence"/>
</dbReference>
<dbReference type="Pfam" id="PF13483">
    <property type="entry name" value="Lactamase_B_3"/>
    <property type="match status" value="1"/>
</dbReference>
<accession>A0A2M7QC49</accession>
<comment type="caution">
    <text evidence="1">The sequence shown here is derived from an EMBL/GenBank/DDBJ whole genome shotgun (WGS) entry which is preliminary data.</text>
</comment>
<name>A0A2M7QC49_9BACT</name>
<reference evidence="2" key="1">
    <citation type="submission" date="2017-09" db="EMBL/GenBank/DDBJ databases">
        <title>Depth-based differentiation of microbial function through sediment-hosted aquifers and enrichment of novel symbionts in the deep terrestrial subsurface.</title>
        <authorList>
            <person name="Probst A.J."/>
            <person name="Ladd B."/>
            <person name="Jarett J.K."/>
            <person name="Geller-Mcgrath D.E."/>
            <person name="Sieber C.M.K."/>
            <person name="Emerson J.B."/>
            <person name="Anantharaman K."/>
            <person name="Thomas B.C."/>
            <person name="Malmstrom R."/>
            <person name="Stieglmeier M."/>
            <person name="Klingl A."/>
            <person name="Woyke T."/>
            <person name="Ryan C.M."/>
            <person name="Banfield J.F."/>
        </authorList>
    </citation>
    <scope>NUCLEOTIDE SEQUENCE [LARGE SCALE GENOMIC DNA]</scope>
</reference>
<protein>
    <recommendedName>
        <fullName evidence="3">Lactamase</fullName>
    </recommendedName>
</protein>
<dbReference type="InterPro" id="IPR036866">
    <property type="entry name" value="RibonucZ/Hydroxyglut_hydro"/>
</dbReference>